<feature type="domain" description="Heterokaryon incompatibility" evidence="1">
    <location>
        <begin position="22"/>
        <end position="111"/>
    </location>
</feature>
<sequence>MRLLHTRTYQLETFLGTDIPPYAILSHTWGQDEFVFEDLKVPIADQLDNPKRGLRKVLQSCALAIKDGLDYVWVDTCCIDKSSSAELSEAINSMFAWYRDSSNCYVWLEDVTLGEGAQGRLGDFDASNWFRRGWTLQELIAPHGVAFYDSKWNLIDDRYSLAGRISKLTHIKQEILQRRHKGCEEEKNVLLRIFNEDPRCSSCGGKDNLRFYLWKTPTAARMGWASRRRTCRAEDEAYSLLGLFDVNMPLLYGEGRDKAFRRLIHEMLQHNQADSSILLWQTSPLDSYTNLCLPMDLGPRYFEGGVSSLHLNSMWPKPDLVVNPRGLEVSVWLAPSSAISAAKGAYGSQQIIVSWLFSRRAQGATDPRPWAFSSCLCTRCP</sequence>
<dbReference type="Pfam" id="PF06985">
    <property type="entry name" value="HET"/>
    <property type="match status" value="1"/>
</dbReference>
<reference evidence="2" key="1">
    <citation type="journal article" date="2021" name="Nat. Commun.">
        <title>Genetic determinants of endophytism in the Arabidopsis root mycobiome.</title>
        <authorList>
            <person name="Mesny F."/>
            <person name="Miyauchi S."/>
            <person name="Thiergart T."/>
            <person name="Pickel B."/>
            <person name="Atanasova L."/>
            <person name="Karlsson M."/>
            <person name="Huettel B."/>
            <person name="Barry K.W."/>
            <person name="Haridas S."/>
            <person name="Chen C."/>
            <person name="Bauer D."/>
            <person name="Andreopoulos W."/>
            <person name="Pangilinan J."/>
            <person name="LaButti K."/>
            <person name="Riley R."/>
            <person name="Lipzen A."/>
            <person name="Clum A."/>
            <person name="Drula E."/>
            <person name="Henrissat B."/>
            <person name="Kohler A."/>
            <person name="Grigoriev I.V."/>
            <person name="Martin F.M."/>
            <person name="Hacquard S."/>
        </authorList>
    </citation>
    <scope>NUCLEOTIDE SEQUENCE</scope>
    <source>
        <strain evidence="2">MPI-CAGE-AT-0016</strain>
    </source>
</reference>
<accession>A0A8K0X2Y1</accession>
<name>A0A8K0X2Y1_9PEZI</name>
<protein>
    <submittedName>
        <fullName evidence="2">Heterokaryon incompatibility protein-domain-containing protein</fullName>
    </submittedName>
</protein>
<evidence type="ECO:0000313" key="2">
    <source>
        <dbReference type="EMBL" id="KAH7358237.1"/>
    </source>
</evidence>
<keyword evidence="3" id="KW-1185">Reference proteome</keyword>
<gene>
    <name evidence="2" type="ORF">B0T11DRAFT_101436</name>
</gene>
<dbReference type="PANTHER" id="PTHR10622">
    <property type="entry name" value="HET DOMAIN-CONTAINING PROTEIN"/>
    <property type="match status" value="1"/>
</dbReference>
<comment type="caution">
    <text evidence="2">The sequence shown here is derived from an EMBL/GenBank/DDBJ whole genome shotgun (WGS) entry which is preliminary data.</text>
</comment>
<dbReference type="InterPro" id="IPR010730">
    <property type="entry name" value="HET"/>
</dbReference>
<dbReference type="PANTHER" id="PTHR10622:SF10">
    <property type="entry name" value="HET DOMAIN-CONTAINING PROTEIN"/>
    <property type="match status" value="1"/>
</dbReference>
<dbReference type="OrthoDB" id="20872at2759"/>
<evidence type="ECO:0000259" key="1">
    <source>
        <dbReference type="Pfam" id="PF06985"/>
    </source>
</evidence>
<evidence type="ECO:0000313" key="3">
    <source>
        <dbReference type="Proteomes" id="UP000813385"/>
    </source>
</evidence>
<dbReference type="EMBL" id="JAGPXD010000004">
    <property type="protein sequence ID" value="KAH7358237.1"/>
    <property type="molecule type" value="Genomic_DNA"/>
</dbReference>
<proteinExistence type="predicted"/>
<dbReference type="AlphaFoldDB" id="A0A8K0X2Y1"/>
<organism evidence="2 3">
    <name type="scientific">Plectosphaerella cucumerina</name>
    <dbReference type="NCBI Taxonomy" id="40658"/>
    <lineage>
        <taxon>Eukaryota</taxon>
        <taxon>Fungi</taxon>
        <taxon>Dikarya</taxon>
        <taxon>Ascomycota</taxon>
        <taxon>Pezizomycotina</taxon>
        <taxon>Sordariomycetes</taxon>
        <taxon>Hypocreomycetidae</taxon>
        <taxon>Glomerellales</taxon>
        <taxon>Plectosphaerellaceae</taxon>
        <taxon>Plectosphaerella</taxon>
    </lineage>
</organism>
<dbReference type="Proteomes" id="UP000813385">
    <property type="component" value="Unassembled WGS sequence"/>
</dbReference>